<organism evidence="2 3">
    <name type="scientific">Peterkaempfera bronchialis</name>
    <dbReference type="NCBI Taxonomy" id="2126346"/>
    <lineage>
        <taxon>Bacteria</taxon>
        <taxon>Bacillati</taxon>
        <taxon>Actinomycetota</taxon>
        <taxon>Actinomycetes</taxon>
        <taxon>Kitasatosporales</taxon>
        <taxon>Streptomycetaceae</taxon>
        <taxon>Peterkaempfera</taxon>
    </lineage>
</organism>
<keyword evidence="1" id="KW-1133">Transmembrane helix</keyword>
<protein>
    <recommendedName>
        <fullName evidence="4">TAXI family TRAP transporter solute-binding subunit</fullName>
    </recommendedName>
</protein>
<evidence type="ECO:0000313" key="2">
    <source>
        <dbReference type="EMBL" id="AXI79731.1"/>
    </source>
</evidence>
<name>A0A345T176_9ACTN</name>
<evidence type="ECO:0008006" key="4">
    <source>
        <dbReference type="Google" id="ProtNLM"/>
    </source>
</evidence>
<dbReference type="InterPro" id="IPR011852">
    <property type="entry name" value="TRAP_TAXI"/>
</dbReference>
<evidence type="ECO:0000256" key="1">
    <source>
        <dbReference type="SAM" id="Phobius"/>
    </source>
</evidence>
<keyword evidence="1" id="KW-0472">Membrane</keyword>
<proteinExistence type="predicted"/>
<sequence>MADSSARPLPRLAAAVRARASSRLWRAGTALVLVAAMLLGWWLSAPVAMPYPKGRVGFATGVPRGVYERYGQMLQAYVRTAMPGVELRLDPSEGSPDNLQRVASGRDSFAIATADAVATYSGPGKERLRAIGRLYDDYMQLVVPADSRVHQVKDLKGLRVSVGQPLSGVNLVTRRLLAAAGLDPVQDIDPAPLGIGEAVDALRDGRIDALFWSGGLPTAAVDELSRELRIRLVPLGQLAESLHRGGGDGADAYRAAVMPADSYPEALPEDTPVATVAVANLMVTRDDTDTGLVQGMTRAVIDSRDAIGAQVHAAQLVDLRTAIYTDPLPLHEGARRYYASVKP</sequence>
<dbReference type="Proteomes" id="UP000249340">
    <property type="component" value="Chromosome"/>
</dbReference>
<reference evidence="3" key="1">
    <citation type="submission" date="2018-07" db="EMBL/GenBank/DDBJ databases">
        <title>Streptacidiphilus bronchialis DSM 106435 chromosome.</title>
        <authorList>
            <person name="Batra D."/>
            <person name="Gulvik C.A."/>
        </authorList>
    </citation>
    <scope>NUCLEOTIDE SEQUENCE [LARGE SCALE GENOMIC DNA]</scope>
    <source>
        <strain evidence="3">DSM 106435</strain>
    </source>
</reference>
<gene>
    <name evidence="2" type="ORF">C7M71_022340</name>
</gene>
<dbReference type="AlphaFoldDB" id="A0A345T176"/>
<dbReference type="RefSeq" id="WP_111494165.1">
    <property type="nucleotide sequence ID" value="NZ_CP031264.1"/>
</dbReference>
<dbReference type="KEGG" id="stri:C7M71_022340"/>
<evidence type="ECO:0000313" key="3">
    <source>
        <dbReference type="Proteomes" id="UP000249340"/>
    </source>
</evidence>
<dbReference type="PANTHER" id="PTHR42941">
    <property type="entry name" value="SLL1037 PROTEIN"/>
    <property type="match status" value="1"/>
</dbReference>
<dbReference type="SUPFAM" id="SSF53850">
    <property type="entry name" value="Periplasmic binding protein-like II"/>
    <property type="match status" value="1"/>
</dbReference>
<accession>A0A345T176</accession>
<dbReference type="EMBL" id="CP031264">
    <property type="protein sequence ID" value="AXI79731.1"/>
    <property type="molecule type" value="Genomic_DNA"/>
</dbReference>
<dbReference type="OrthoDB" id="5582316at2"/>
<keyword evidence="3" id="KW-1185">Reference proteome</keyword>
<dbReference type="Pfam" id="PF16868">
    <property type="entry name" value="NMT1_3"/>
    <property type="match status" value="1"/>
</dbReference>
<dbReference type="Gene3D" id="3.40.190.10">
    <property type="entry name" value="Periplasmic binding protein-like II"/>
    <property type="match status" value="2"/>
</dbReference>
<keyword evidence="1" id="KW-0812">Transmembrane</keyword>
<dbReference type="NCBIfam" id="TIGR02122">
    <property type="entry name" value="TRAP_TAXI"/>
    <property type="match status" value="1"/>
</dbReference>
<dbReference type="PANTHER" id="PTHR42941:SF1">
    <property type="entry name" value="SLL1037 PROTEIN"/>
    <property type="match status" value="1"/>
</dbReference>
<feature type="transmembrane region" description="Helical" evidence="1">
    <location>
        <begin position="24"/>
        <end position="43"/>
    </location>
</feature>